<proteinExistence type="predicted"/>
<feature type="domain" description="NfeD-like C-terminal" evidence="6">
    <location>
        <begin position="97"/>
        <end position="151"/>
    </location>
</feature>
<dbReference type="Proteomes" id="UP001424441">
    <property type="component" value="Unassembled WGS sequence"/>
</dbReference>
<evidence type="ECO:0000256" key="1">
    <source>
        <dbReference type="ARBA" id="ARBA00004141"/>
    </source>
</evidence>
<feature type="transmembrane region" description="Helical" evidence="5">
    <location>
        <begin position="56"/>
        <end position="75"/>
    </location>
</feature>
<name>A0ABN1G405_9HYPH</name>
<dbReference type="EMBL" id="BAAADE010000003">
    <property type="protein sequence ID" value="GAA0603711.1"/>
    <property type="molecule type" value="Genomic_DNA"/>
</dbReference>
<comment type="caution">
    <text evidence="7">The sequence shown here is derived from an EMBL/GenBank/DDBJ whole genome shotgun (WGS) entry which is preliminary data.</text>
</comment>
<evidence type="ECO:0000259" key="6">
    <source>
        <dbReference type="Pfam" id="PF01957"/>
    </source>
</evidence>
<evidence type="ECO:0000313" key="7">
    <source>
        <dbReference type="EMBL" id="GAA0603711.1"/>
    </source>
</evidence>
<keyword evidence="8" id="KW-1185">Reference proteome</keyword>
<reference evidence="7 8" key="1">
    <citation type="journal article" date="2019" name="Int. J. Syst. Evol. Microbiol.">
        <title>The Global Catalogue of Microorganisms (GCM) 10K type strain sequencing project: providing services to taxonomists for standard genome sequencing and annotation.</title>
        <authorList>
            <consortium name="The Broad Institute Genomics Platform"/>
            <consortium name="The Broad Institute Genome Sequencing Center for Infectious Disease"/>
            <person name="Wu L."/>
            <person name="Ma J."/>
        </authorList>
    </citation>
    <scope>NUCLEOTIDE SEQUENCE [LARGE SCALE GENOMIC DNA]</scope>
    <source>
        <strain evidence="7 8">JCM 15115</strain>
    </source>
</reference>
<evidence type="ECO:0000256" key="4">
    <source>
        <dbReference type="ARBA" id="ARBA00023136"/>
    </source>
</evidence>
<accession>A0ABN1G405</accession>
<evidence type="ECO:0000313" key="8">
    <source>
        <dbReference type="Proteomes" id="UP001424441"/>
    </source>
</evidence>
<dbReference type="PANTHER" id="PTHR33507">
    <property type="entry name" value="INNER MEMBRANE PROTEIN YBBJ"/>
    <property type="match status" value="1"/>
</dbReference>
<keyword evidence="3 5" id="KW-1133">Transmembrane helix</keyword>
<evidence type="ECO:0000256" key="2">
    <source>
        <dbReference type="ARBA" id="ARBA00022692"/>
    </source>
</evidence>
<dbReference type="Gene3D" id="2.40.50.140">
    <property type="entry name" value="Nucleic acid-binding proteins"/>
    <property type="match status" value="1"/>
</dbReference>
<gene>
    <name evidence="7" type="ORF">GCM10008943_18970</name>
</gene>
<dbReference type="InterPro" id="IPR052165">
    <property type="entry name" value="Membrane_assoc_protease"/>
</dbReference>
<sequence>MIVTLIEQSGHWSWIVLGLILLVLEVLLPGIFLVWFGAAALVTGTFVLLLGSALGLGWQVSLLVFLVLSVIFPLVGRRFFGSSKREVDQPLLNRRGDQLVGQRAVLIEAVVNGHGRLKINDTIWRVKGADMPAGTSVLITAFDQGTLVVEPLV</sequence>
<dbReference type="InterPro" id="IPR002810">
    <property type="entry name" value="NfeD-like_C"/>
</dbReference>
<feature type="transmembrane region" description="Helical" evidence="5">
    <location>
        <begin position="12"/>
        <end position="36"/>
    </location>
</feature>
<dbReference type="RefSeq" id="WP_343804852.1">
    <property type="nucleotide sequence ID" value="NZ_BAAADE010000003.1"/>
</dbReference>
<protein>
    <submittedName>
        <fullName evidence="7">NfeD family protein</fullName>
    </submittedName>
</protein>
<keyword evidence="4 5" id="KW-0472">Membrane</keyword>
<organism evidence="7 8">
    <name type="scientific">Paenochrobactrum glaciei</name>
    <dbReference type="NCBI Taxonomy" id="486407"/>
    <lineage>
        <taxon>Bacteria</taxon>
        <taxon>Pseudomonadati</taxon>
        <taxon>Pseudomonadota</taxon>
        <taxon>Alphaproteobacteria</taxon>
        <taxon>Hyphomicrobiales</taxon>
        <taxon>Brucellaceae</taxon>
        <taxon>Paenochrobactrum</taxon>
    </lineage>
</organism>
<evidence type="ECO:0000256" key="3">
    <source>
        <dbReference type="ARBA" id="ARBA00022989"/>
    </source>
</evidence>
<keyword evidence="2 5" id="KW-0812">Transmembrane</keyword>
<dbReference type="Pfam" id="PF01957">
    <property type="entry name" value="NfeD"/>
    <property type="match status" value="1"/>
</dbReference>
<dbReference type="PANTHER" id="PTHR33507:SF3">
    <property type="entry name" value="INNER MEMBRANE PROTEIN YBBJ"/>
    <property type="match status" value="1"/>
</dbReference>
<comment type="subcellular location">
    <subcellularLocation>
        <location evidence="1">Membrane</location>
        <topology evidence="1">Multi-pass membrane protein</topology>
    </subcellularLocation>
</comment>
<evidence type="ECO:0000256" key="5">
    <source>
        <dbReference type="SAM" id="Phobius"/>
    </source>
</evidence>
<dbReference type="InterPro" id="IPR012340">
    <property type="entry name" value="NA-bd_OB-fold"/>
</dbReference>